<reference evidence="13" key="1">
    <citation type="submission" date="2016-10" db="EMBL/GenBank/DDBJ databases">
        <authorList>
            <person name="Varghese N."/>
            <person name="Submissions S."/>
        </authorList>
    </citation>
    <scope>NUCLEOTIDE SEQUENCE [LARGE SCALE GENOMIC DNA]</scope>
    <source>
        <strain evidence="13">Jip14</strain>
    </source>
</reference>
<protein>
    <submittedName>
        <fullName evidence="12">TonB-linked outer membrane protein, SusC/RagA family</fullName>
    </submittedName>
</protein>
<keyword evidence="13" id="KW-1185">Reference proteome</keyword>
<dbReference type="InterPro" id="IPR036942">
    <property type="entry name" value="Beta-barrel_TonB_sf"/>
</dbReference>
<evidence type="ECO:0000256" key="5">
    <source>
        <dbReference type="ARBA" id="ARBA00023077"/>
    </source>
</evidence>
<evidence type="ECO:0000256" key="4">
    <source>
        <dbReference type="ARBA" id="ARBA00022692"/>
    </source>
</evidence>
<evidence type="ECO:0000256" key="1">
    <source>
        <dbReference type="ARBA" id="ARBA00004571"/>
    </source>
</evidence>
<dbReference type="InterPro" id="IPR023996">
    <property type="entry name" value="TonB-dep_OMP_SusC/RagA"/>
</dbReference>
<comment type="subcellular location">
    <subcellularLocation>
        <location evidence="1 8">Cell outer membrane</location>
        <topology evidence="1 8">Multi-pass membrane protein</topology>
    </subcellularLocation>
</comment>
<name>A0A1H7NLC3_9SPHI</name>
<dbReference type="AlphaFoldDB" id="A0A1H7NLC3"/>
<dbReference type="RefSeq" id="WP_090605486.1">
    <property type="nucleotide sequence ID" value="NZ_FNZR01000004.1"/>
</dbReference>
<organism evidence="12 13">
    <name type="scientific">Parapedobacter koreensis</name>
    <dbReference type="NCBI Taxonomy" id="332977"/>
    <lineage>
        <taxon>Bacteria</taxon>
        <taxon>Pseudomonadati</taxon>
        <taxon>Bacteroidota</taxon>
        <taxon>Sphingobacteriia</taxon>
        <taxon>Sphingobacteriales</taxon>
        <taxon>Sphingobacteriaceae</taxon>
        <taxon>Parapedobacter</taxon>
    </lineage>
</organism>
<dbReference type="Gene3D" id="2.60.40.1120">
    <property type="entry name" value="Carboxypeptidase-like, regulatory domain"/>
    <property type="match status" value="1"/>
</dbReference>
<dbReference type="EMBL" id="FNZR01000004">
    <property type="protein sequence ID" value="SEL23788.1"/>
    <property type="molecule type" value="Genomic_DNA"/>
</dbReference>
<keyword evidence="2 8" id="KW-0813">Transport</keyword>
<keyword evidence="6 8" id="KW-0472">Membrane</keyword>
<dbReference type="SUPFAM" id="SSF56935">
    <property type="entry name" value="Porins"/>
    <property type="match status" value="1"/>
</dbReference>
<evidence type="ECO:0000256" key="8">
    <source>
        <dbReference type="PROSITE-ProRule" id="PRU01360"/>
    </source>
</evidence>
<dbReference type="GO" id="GO:0009279">
    <property type="term" value="C:cell outer membrane"/>
    <property type="evidence" value="ECO:0007669"/>
    <property type="project" value="UniProtKB-SubCell"/>
</dbReference>
<evidence type="ECO:0000313" key="12">
    <source>
        <dbReference type="EMBL" id="SEL23788.1"/>
    </source>
</evidence>
<feature type="domain" description="TonB-dependent receptor-like beta-barrel" evidence="10">
    <location>
        <begin position="531"/>
        <end position="855"/>
    </location>
</feature>
<dbReference type="InterPro" id="IPR000531">
    <property type="entry name" value="Beta-barrel_TonB"/>
</dbReference>
<evidence type="ECO:0000256" key="6">
    <source>
        <dbReference type="ARBA" id="ARBA00023136"/>
    </source>
</evidence>
<accession>A0A1H7NLC3</accession>
<evidence type="ECO:0000256" key="3">
    <source>
        <dbReference type="ARBA" id="ARBA00022452"/>
    </source>
</evidence>
<dbReference type="NCBIfam" id="TIGR04057">
    <property type="entry name" value="SusC_RagA_signa"/>
    <property type="match status" value="1"/>
</dbReference>
<dbReference type="InterPro" id="IPR037066">
    <property type="entry name" value="Plug_dom_sf"/>
</dbReference>
<keyword evidence="4 8" id="KW-0812">Transmembrane</keyword>
<dbReference type="Gene3D" id="2.170.130.10">
    <property type="entry name" value="TonB-dependent receptor, plug domain"/>
    <property type="match status" value="1"/>
</dbReference>
<dbReference type="InterPro" id="IPR008969">
    <property type="entry name" value="CarboxyPept-like_regulatory"/>
</dbReference>
<gene>
    <name evidence="12" type="ORF">SAMN05421740_10415</name>
</gene>
<keyword evidence="5 9" id="KW-0798">TonB box</keyword>
<evidence type="ECO:0000259" key="10">
    <source>
        <dbReference type="Pfam" id="PF00593"/>
    </source>
</evidence>
<dbReference type="SUPFAM" id="SSF49464">
    <property type="entry name" value="Carboxypeptidase regulatory domain-like"/>
    <property type="match status" value="1"/>
</dbReference>
<evidence type="ECO:0000259" key="11">
    <source>
        <dbReference type="Pfam" id="PF07715"/>
    </source>
</evidence>
<dbReference type="Proteomes" id="UP000198916">
    <property type="component" value="Unassembled WGS sequence"/>
</dbReference>
<dbReference type="InterPro" id="IPR039426">
    <property type="entry name" value="TonB-dep_rcpt-like"/>
</dbReference>
<dbReference type="InterPro" id="IPR012910">
    <property type="entry name" value="Plug_dom"/>
</dbReference>
<evidence type="ECO:0000256" key="7">
    <source>
        <dbReference type="ARBA" id="ARBA00023237"/>
    </source>
</evidence>
<dbReference type="OrthoDB" id="9768177at2"/>
<dbReference type="STRING" id="332977.SAMN05421740_10415"/>
<evidence type="ECO:0000256" key="9">
    <source>
        <dbReference type="RuleBase" id="RU003357"/>
    </source>
</evidence>
<dbReference type="PROSITE" id="PS52016">
    <property type="entry name" value="TONB_DEPENDENT_REC_3"/>
    <property type="match status" value="1"/>
</dbReference>
<dbReference type="Pfam" id="PF07715">
    <property type="entry name" value="Plug"/>
    <property type="match status" value="1"/>
</dbReference>
<dbReference type="InterPro" id="IPR023997">
    <property type="entry name" value="TonB-dep_OMP_SusC/RagA_CS"/>
</dbReference>
<dbReference type="Pfam" id="PF00593">
    <property type="entry name" value="TonB_dep_Rec_b-barrel"/>
    <property type="match status" value="1"/>
</dbReference>
<sequence length="1073" mass="119309">MKQILRLRDSYALINPKLKKIGIQYISLLAVMITMCAEARAQRPEPSGPVLSGIVADTAGQPIPGATIAVKNSAAKAISGRDGGFAFRAPQQSGTLIVSYLGHQTIEEKFGDGNTGPYRFTLVPGENQLEEVEVSTGYQTIPKERATGSFVQVDNKLLNRSVGANILDRLEGVSSGVLFDRRAGLSDIRVRGISTIFSEAQPLVVLDNFPYEGDLSTINPNDVESISILRDAAAASIWGIRAGNGVIVITSKSAAKQKQQKIEVSANATIGEKPDLLYTKQIAAADYIEIERFLYERGYYRGTLSNPYANVSPVVEALWLNEAGTVSDSQLSALLAEFSEYDVRDDMRRYLYRPSINQQYNLNVSGDNGKSAYIWSAGFDNRQHSVNTSSDRRFTLRAAHDFHFFDRKLTLRSNTSFAKLLSEGNANGFMPVTPYQMLADETGNPLSVQNSSTLRASYVDTAGNGRLLDWRYYPLKENRPREGNDLNFTQQVTALFRPVEALQVHLHYLYQQGVGETQILNDTSSFFTRDLINRYTQIQGDGTVVYPVPLGDIRDNQTSRYSAHSGRLQVSYGKRLGLKHRVDALAGMEVNTHDAENASHRLYGYNPETRVNANALMDFVTQFPQYFNQASTVRIPASASGRSNSDRARSYFANASYNYAGRYTLSGSVRRDESNIFGVKTNLKGVPLWSVGTAWMVHEESFFRIGWVDLLKLRATYGYNGNVNKSTTAFLTARAALTPYNPWGLYNTRVMNPPNPSLSWERVGNLNFGIDYGLFDNRITGSLEYFVKRAASLIGDSPIAPQTGVSEFRGNSANMETTGWDLSITSLNIRGAFSWTSNVLVSTARDKVTRYLGKQSSNRNIVASNYMSPLEGYPLNAAFSFPFYGLDASGNPKAMPDGEDVLGYNAMLNANDPGLIRYHGSFSPRMYGAFRNDLSWKRFGLSFNILFKLNYFMRNTALFDGSSSYLSMSAVDYQNRWKQPGDENHTNVPSLVYPSNGSRAVFYTNSDIHIYRADHIRLQDIRAHYELKSFTVFCMVNNVGILWRANPLGIDPDVGNATYPAIRSVAFGLNVRL</sequence>
<comment type="similarity">
    <text evidence="8 9">Belongs to the TonB-dependent receptor family.</text>
</comment>
<dbReference type="Gene3D" id="2.40.170.20">
    <property type="entry name" value="TonB-dependent receptor, beta-barrel domain"/>
    <property type="match status" value="1"/>
</dbReference>
<proteinExistence type="inferred from homology"/>
<keyword evidence="7 8" id="KW-0998">Cell outer membrane</keyword>
<feature type="domain" description="TonB-dependent receptor plug" evidence="11">
    <location>
        <begin position="143"/>
        <end position="246"/>
    </location>
</feature>
<evidence type="ECO:0000313" key="13">
    <source>
        <dbReference type="Proteomes" id="UP000198916"/>
    </source>
</evidence>
<evidence type="ECO:0000256" key="2">
    <source>
        <dbReference type="ARBA" id="ARBA00022448"/>
    </source>
</evidence>
<dbReference type="Pfam" id="PF13715">
    <property type="entry name" value="CarbopepD_reg_2"/>
    <property type="match status" value="1"/>
</dbReference>
<keyword evidence="3 8" id="KW-1134">Transmembrane beta strand</keyword>
<dbReference type="NCBIfam" id="TIGR04056">
    <property type="entry name" value="OMP_RagA_SusC"/>
    <property type="match status" value="1"/>
</dbReference>